<dbReference type="PROSITE" id="PS00028">
    <property type="entry name" value="ZINC_FINGER_C2H2_1"/>
    <property type="match status" value="3"/>
</dbReference>
<dbReference type="EMBL" id="JANBPK010000001">
    <property type="protein sequence ID" value="KAJ2937092.1"/>
    <property type="molecule type" value="Genomic_DNA"/>
</dbReference>
<evidence type="ECO:0000256" key="3">
    <source>
        <dbReference type="ARBA" id="ARBA00022771"/>
    </source>
</evidence>
<evidence type="ECO:0000256" key="2">
    <source>
        <dbReference type="ARBA" id="ARBA00022737"/>
    </source>
</evidence>
<dbReference type="SMART" id="SM00355">
    <property type="entry name" value="ZnF_C2H2"/>
    <property type="match status" value="4"/>
</dbReference>
<dbReference type="InterPro" id="IPR036236">
    <property type="entry name" value="Znf_C2H2_sf"/>
</dbReference>
<dbReference type="SUPFAM" id="SSF57667">
    <property type="entry name" value="beta-beta-alpha zinc fingers"/>
    <property type="match status" value="1"/>
</dbReference>
<evidence type="ECO:0000313" key="8">
    <source>
        <dbReference type="EMBL" id="KAJ2937092.1"/>
    </source>
</evidence>
<organism evidence="8 9">
    <name type="scientific">Candolleomyces eurysporus</name>
    <dbReference type="NCBI Taxonomy" id="2828524"/>
    <lineage>
        <taxon>Eukaryota</taxon>
        <taxon>Fungi</taxon>
        <taxon>Dikarya</taxon>
        <taxon>Basidiomycota</taxon>
        <taxon>Agaricomycotina</taxon>
        <taxon>Agaricomycetes</taxon>
        <taxon>Agaricomycetidae</taxon>
        <taxon>Agaricales</taxon>
        <taxon>Agaricineae</taxon>
        <taxon>Psathyrellaceae</taxon>
        <taxon>Candolleomyces</taxon>
    </lineage>
</organism>
<feature type="compositionally biased region" description="Acidic residues" evidence="6">
    <location>
        <begin position="188"/>
        <end position="205"/>
    </location>
</feature>
<protein>
    <recommendedName>
        <fullName evidence="7">C2H2-type domain-containing protein</fullName>
    </recommendedName>
</protein>
<feature type="region of interest" description="Disordered" evidence="6">
    <location>
        <begin position="188"/>
        <end position="208"/>
    </location>
</feature>
<dbReference type="AlphaFoldDB" id="A0A9W8JMH1"/>
<dbReference type="PANTHER" id="PTHR24409:SF295">
    <property type="entry name" value="AZ2-RELATED"/>
    <property type="match status" value="1"/>
</dbReference>
<evidence type="ECO:0000256" key="5">
    <source>
        <dbReference type="PROSITE-ProRule" id="PRU00042"/>
    </source>
</evidence>
<reference evidence="8" key="1">
    <citation type="submission" date="2022-06" db="EMBL/GenBank/DDBJ databases">
        <title>Genome Sequence of Candolleomyces eurysporus.</title>
        <authorList>
            <person name="Buettner E."/>
        </authorList>
    </citation>
    <scope>NUCLEOTIDE SEQUENCE</scope>
    <source>
        <strain evidence="8">VTCC 930004</strain>
    </source>
</reference>
<keyword evidence="1" id="KW-0479">Metal-binding</keyword>
<evidence type="ECO:0000313" key="9">
    <source>
        <dbReference type="Proteomes" id="UP001140091"/>
    </source>
</evidence>
<keyword evidence="2" id="KW-0677">Repeat</keyword>
<dbReference type="PANTHER" id="PTHR24409">
    <property type="entry name" value="ZINC FINGER PROTEIN 142"/>
    <property type="match status" value="1"/>
</dbReference>
<dbReference type="InterPro" id="IPR013087">
    <property type="entry name" value="Znf_C2H2_type"/>
</dbReference>
<keyword evidence="4" id="KW-0862">Zinc</keyword>
<sequence>MPYHCSNCKKKSLKEEVIKDHCKATGHTYKLQTCTSCNRFFGSVYDLHNHNMSLHPELGNYMRLKMRGNNKHREKKRKFKANYGAGPGAHRCTVCYQDFKTASGCAQHLRAVHGRVGTNSGPTLATITANYGAGAYRCTVCSKEFKTASARTQHLGAMHSHASTNSGPTFTTTAKVEEDEEELLDGDFDDDEFAAGDEAPDDEGEFGSQLAWVEQLWDASSGNVPSQETPGPPLFQAEIQDLVAALRALKS</sequence>
<keyword evidence="3 5" id="KW-0863">Zinc-finger</keyword>
<evidence type="ECO:0000256" key="4">
    <source>
        <dbReference type="ARBA" id="ARBA00022833"/>
    </source>
</evidence>
<dbReference type="Gene3D" id="3.30.160.60">
    <property type="entry name" value="Classic Zinc Finger"/>
    <property type="match status" value="1"/>
</dbReference>
<keyword evidence="9" id="KW-1185">Reference proteome</keyword>
<gene>
    <name evidence="8" type="ORF">H1R20_g11</name>
</gene>
<evidence type="ECO:0000256" key="6">
    <source>
        <dbReference type="SAM" id="MobiDB-lite"/>
    </source>
</evidence>
<dbReference type="GO" id="GO:0000981">
    <property type="term" value="F:DNA-binding transcription factor activity, RNA polymerase II-specific"/>
    <property type="evidence" value="ECO:0007669"/>
    <property type="project" value="TreeGrafter"/>
</dbReference>
<dbReference type="OrthoDB" id="8922241at2759"/>
<feature type="domain" description="C2H2-type" evidence="7">
    <location>
        <begin position="136"/>
        <end position="164"/>
    </location>
</feature>
<dbReference type="GO" id="GO:0008270">
    <property type="term" value="F:zinc ion binding"/>
    <property type="evidence" value="ECO:0007669"/>
    <property type="project" value="UniProtKB-KW"/>
</dbReference>
<name>A0A9W8JMH1_9AGAR</name>
<evidence type="ECO:0000256" key="1">
    <source>
        <dbReference type="ARBA" id="ARBA00022723"/>
    </source>
</evidence>
<feature type="non-terminal residue" evidence="8">
    <location>
        <position position="1"/>
    </location>
</feature>
<comment type="caution">
    <text evidence="8">The sequence shown here is derived from an EMBL/GenBank/DDBJ whole genome shotgun (WGS) entry which is preliminary data.</text>
</comment>
<dbReference type="GO" id="GO:0005634">
    <property type="term" value="C:nucleus"/>
    <property type="evidence" value="ECO:0007669"/>
    <property type="project" value="TreeGrafter"/>
</dbReference>
<dbReference type="GO" id="GO:0000977">
    <property type="term" value="F:RNA polymerase II transcription regulatory region sequence-specific DNA binding"/>
    <property type="evidence" value="ECO:0007669"/>
    <property type="project" value="TreeGrafter"/>
</dbReference>
<dbReference type="PROSITE" id="PS50157">
    <property type="entry name" value="ZINC_FINGER_C2H2_2"/>
    <property type="match status" value="1"/>
</dbReference>
<proteinExistence type="predicted"/>
<dbReference type="Proteomes" id="UP001140091">
    <property type="component" value="Unassembled WGS sequence"/>
</dbReference>
<evidence type="ECO:0000259" key="7">
    <source>
        <dbReference type="PROSITE" id="PS50157"/>
    </source>
</evidence>
<accession>A0A9W8JMH1</accession>